<evidence type="ECO:0000256" key="8">
    <source>
        <dbReference type="SAM" id="MobiDB-lite"/>
    </source>
</evidence>
<dbReference type="KEGG" id="tpf:TPHA_0G00650"/>
<dbReference type="STRING" id="1071381.G8BVH3"/>
<dbReference type="HAMAP" id="MF_00185">
    <property type="entry name" value="IPP_trans"/>
    <property type="match status" value="1"/>
</dbReference>
<keyword evidence="4 5" id="KW-0067">ATP-binding</keyword>
<comment type="catalytic activity">
    <reaction evidence="5 6">
        <text>adenosine(37) in tRNA + dimethylallyl diphosphate = N(6)-dimethylallyladenosine(37) in tRNA + diphosphate</text>
        <dbReference type="Rhea" id="RHEA:26482"/>
        <dbReference type="Rhea" id="RHEA-COMP:10162"/>
        <dbReference type="Rhea" id="RHEA-COMP:10375"/>
        <dbReference type="ChEBI" id="CHEBI:33019"/>
        <dbReference type="ChEBI" id="CHEBI:57623"/>
        <dbReference type="ChEBI" id="CHEBI:74411"/>
        <dbReference type="ChEBI" id="CHEBI:74415"/>
        <dbReference type="EC" id="2.5.1.75"/>
    </reaction>
</comment>
<organism evidence="9 10">
    <name type="scientific">Tetrapisispora phaffii (strain ATCC 24235 / CBS 4417 / NBRC 1672 / NRRL Y-8282 / UCD 70-5)</name>
    <name type="common">Yeast</name>
    <name type="synonym">Fabospora phaffii</name>
    <dbReference type="NCBI Taxonomy" id="1071381"/>
    <lineage>
        <taxon>Eukaryota</taxon>
        <taxon>Fungi</taxon>
        <taxon>Dikarya</taxon>
        <taxon>Ascomycota</taxon>
        <taxon>Saccharomycotina</taxon>
        <taxon>Saccharomycetes</taxon>
        <taxon>Saccharomycetales</taxon>
        <taxon>Saccharomycetaceae</taxon>
        <taxon>Tetrapisispora</taxon>
    </lineage>
</organism>
<dbReference type="GO" id="GO:0005524">
    <property type="term" value="F:ATP binding"/>
    <property type="evidence" value="ECO:0007669"/>
    <property type="project" value="UniProtKB-UniRule"/>
</dbReference>
<evidence type="ECO:0000256" key="6">
    <source>
        <dbReference type="RuleBase" id="RU003783"/>
    </source>
</evidence>
<dbReference type="HOGENOM" id="CLU_032616_2_3_1"/>
<keyword evidence="5 6" id="KW-0819">tRNA processing</keyword>
<evidence type="ECO:0000256" key="5">
    <source>
        <dbReference type="PIRNR" id="PIRNR039110"/>
    </source>
</evidence>
<comment type="function">
    <text evidence="5">Catalyzes the transfer of a dimethylallyl group onto the adenine at position 37.</text>
</comment>
<evidence type="ECO:0000313" key="10">
    <source>
        <dbReference type="Proteomes" id="UP000005666"/>
    </source>
</evidence>
<evidence type="ECO:0000256" key="3">
    <source>
        <dbReference type="ARBA" id="ARBA00022741"/>
    </source>
</evidence>
<dbReference type="Gene3D" id="1.10.20.140">
    <property type="match status" value="1"/>
</dbReference>
<evidence type="ECO:0000256" key="1">
    <source>
        <dbReference type="ARBA" id="ARBA00005842"/>
    </source>
</evidence>
<reference evidence="9 10" key="1">
    <citation type="journal article" date="2011" name="Proc. Natl. Acad. Sci. U.S.A.">
        <title>Evolutionary erosion of yeast sex chromosomes by mating-type switching accidents.</title>
        <authorList>
            <person name="Gordon J.L."/>
            <person name="Armisen D."/>
            <person name="Proux-Wera E."/>
            <person name="Oheigeartaigh S.S."/>
            <person name="Byrne K.P."/>
            <person name="Wolfe K.H."/>
        </authorList>
    </citation>
    <scope>NUCLEOTIDE SEQUENCE [LARGE SCALE GENOMIC DNA]</scope>
    <source>
        <strain evidence="10">ATCC 24235 / CBS 4417 / NBRC 1672 / NRRL Y-8282 / UCD 70-5</strain>
    </source>
</reference>
<dbReference type="AlphaFoldDB" id="G8BVH3"/>
<evidence type="ECO:0000256" key="7">
    <source>
        <dbReference type="RuleBase" id="RU003785"/>
    </source>
</evidence>
<dbReference type="GeneID" id="11535803"/>
<gene>
    <name evidence="9" type="primary">TPHA0G00650</name>
    <name evidence="9" type="ordered locus">TPHA_0G00650</name>
</gene>
<dbReference type="EC" id="2.5.1.75" evidence="5 6"/>
<protein>
    <recommendedName>
        <fullName evidence="5 6">tRNA dimethylallyltransferase</fullName>
        <ecNumber evidence="5 6">2.5.1.75</ecNumber>
    </recommendedName>
</protein>
<dbReference type="Proteomes" id="UP000005666">
    <property type="component" value="Chromosome 7"/>
</dbReference>
<dbReference type="GO" id="GO:0005730">
    <property type="term" value="C:nucleolus"/>
    <property type="evidence" value="ECO:0007669"/>
    <property type="project" value="EnsemblFungi"/>
</dbReference>
<evidence type="ECO:0000256" key="4">
    <source>
        <dbReference type="ARBA" id="ARBA00022840"/>
    </source>
</evidence>
<dbReference type="GO" id="GO:0006400">
    <property type="term" value="P:tRNA modification"/>
    <property type="evidence" value="ECO:0007669"/>
    <property type="project" value="EnsemblFungi"/>
</dbReference>
<evidence type="ECO:0000256" key="2">
    <source>
        <dbReference type="ARBA" id="ARBA00022679"/>
    </source>
</evidence>
<dbReference type="InterPro" id="IPR039657">
    <property type="entry name" value="Dimethylallyltransferase"/>
</dbReference>
<dbReference type="eggNOG" id="KOG1384">
    <property type="taxonomic scope" value="Eukaryota"/>
</dbReference>
<feature type="compositionally biased region" description="Basic residues" evidence="8">
    <location>
        <begin position="399"/>
        <end position="409"/>
    </location>
</feature>
<name>G8BVH3_TETPH</name>
<dbReference type="OMA" id="VPHYLID"/>
<dbReference type="Gene3D" id="3.40.50.300">
    <property type="entry name" value="P-loop containing nucleotide triphosphate hydrolases"/>
    <property type="match status" value="1"/>
</dbReference>
<dbReference type="Pfam" id="PF01715">
    <property type="entry name" value="IPPT"/>
    <property type="match status" value="1"/>
</dbReference>
<dbReference type="GO" id="GO:0052381">
    <property type="term" value="F:tRNA dimethylallyltransferase activity"/>
    <property type="evidence" value="ECO:0007669"/>
    <property type="project" value="UniProtKB-UniRule"/>
</dbReference>
<feature type="compositionally biased region" description="Basic and acidic residues" evidence="8">
    <location>
        <begin position="410"/>
        <end position="426"/>
    </location>
</feature>
<dbReference type="OrthoDB" id="775260at2759"/>
<dbReference type="EMBL" id="HE612862">
    <property type="protein sequence ID" value="CCE63901.1"/>
    <property type="molecule type" value="Genomic_DNA"/>
</dbReference>
<keyword evidence="5" id="KW-0963">Cytoplasm</keyword>
<dbReference type="Gene3D" id="3.30.160.60">
    <property type="entry name" value="Classic Zinc Finger"/>
    <property type="match status" value="1"/>
</dbReference>
<dbReference type="NCBIfam" id="TIGR00174">
    <property type="entry name" value="miaA"/>
    <property type="match status" value="1"/>
</dbReference>
<dbReference type="PANTHER" id="PTHR11088">
    <property type="entry name" value="TRNA DIMETHYLALLYLTRANSFERASE"/>
    <property type="match status" value="1"/>
</dbReference>
<dbReference type="GO" id="GO:0005739">
    <property type="term" value="C:mitochondrion"/>
    <property type="evidence" value="ECO:0007669"/>
    <property type="project" value="EnsemblFungi"/>
</dbReference>
<dbReference type="InterPro" id="IPR030666">
    <property type="entry name" value="IPP_transferase_euk"/>
</dbReference>
<feature type="region of interest" description="Disordered" evidence="8">
    <location>
        <begin position="399"/>
        <end position="426"/>
    </location>
</feature>
<accession>G8BVH3</accession>
<dbReference type="InterPro" id="IPR027417">
    <property type="entry name" value="P-loop_NTPase"/>
</dbReference>
<keyword evidence="2 5" id="KW-0808">Transferase</keyword>
<dbReference type="PIRSF" id="PIRSF039110">
    <property type="entry name" value="IPP_transferase"/>
    <property type="match status" value="1"/>
</dbReference>
<proteinExistence type="inferred from homology"/>
<dbReference type="GO" id="GO:0005829">
    <property type="term" value="C:cytosol"/>
    <property type="evidence" value="ECO:0007669"/>
    <property type="project" value="EnsemblFungi"/>
</dbReference>
<dbReference type="GO" id="GO:0000049">
    <property type="term" value="F:tRNA binding"/>
    <property type="evidence" value="ECO:0007669"/>
    <property type="project" value="EnsemblFungi"/>
</dbReference>
<sequence length="426" mass="49961">MIKRILYQLSRPIMCDKVIIVAGTTGVGKSQLSIQLAKKFNGEVINSDSMQMYKNIPVITNKHPMDEREGVPHHVMNHVDWSEEYYLHRFEEECIRSIEDIHKRNKVAIVVGGTHYYLQALFKKSVTDEERALTEEENKILNSEDPDLIYNTLVKYDPEIADKYHRNDTRRVKRMLEIYYVTGKKPSATFKDQEVSLRYPTLFLWLYSNPDELAKRLDDRVDKMLASSGMEEIQELFKYYTENNLSSETCENGVWQVIGFKEFLPWLLKQPDAVLDECIERMKIRTRQYAKKQVKWIKKMLIPDINGDIYILDATDLTKWDSNVGLRSDCITSQFLNDVNINVDRAPDTLKTLLNEANTILPKNNDFTNYTCDVCKDQNNKSLVAIGKRNWDIHIKGRRHNSNLNRGKKKQEYENYKRLKEANKNE</sequence>
<evidence type="ECO:0000313" key="9">
    <source>
        <dbReference type="EMBL" id="CCE63901.1"/>
    </source>
</evidence>
<keyword evidence="3 5" id="KW-0547">Nucleotide-binding</keyword>
<keyword evidence="10" id="KW-1185">Reference proteome</keyword>
<dbReference type="SUPFAM" id="SSF52540">
    <property type="entry name" value="P-loop containing nucleoside triphosphate hydrolases"/>
    <property type="match status" value="1"/>
</dbReference>
<dbReference type="PANTHER" id="PTHR11088:SF89">
    <property type="entry name" value="TRNA DIMETHYLALLYLTRANSFERASE"/>
    <property type="match status" value="1"/>
</dbReference>
<dbReference type="RefSeq" id="XP_003686335.1">
    <property type="nucleotide sequence ID" value="XM_003686287.1"/>
</dbReference>
<dbReference type="InterPro" id="IPR018022">
    <property type="entry name" value="IPT"/>
</dbReference>
<comment type="similarity">
    <text evidence="1 5 7">Belongs to the IPP transferase family.</text>
</comment>